<dbReference type="GO" id="GO:0008270">
    <property type="term" value="F:zinc ion binding"/>
    <property type="evidence" value="ECO:0007669"/>
    <property type="project" value="InterPro"/>
</dbReference>
<dbReference type="InterPro" id="IPR025295">
    <property type="entry name" value="eCIS_core_dom"/>
</dbReference>
<dbReference type="InterPro" id="IPR016192">
    <property type="entry name" value="APOBEC/CMP_deaminase_Zn-bd"/>
</dbReference>
<dbReference type="PROSITE" id="PS00903">
    <property type="entry name" value="CYT_DCMP_DEAMINASES_1"/>
    <property type="match status" value="1"/>
</dbReference>
<dbReference type="SUPFAM" id="SSF48371">
    <property type="entry name" value="ARM repeat"/>
    <property type="match status" value="1"/>
</dbReference>
<proteinExistence type="inferred from homology"/>
<comment type="similarity">
    <text evidence="1">Belongs to the CpcE/RpcE/PecE family.</text>
</comment>
<protein>
    <recommendedName>
        <fullName evidence="3">eCIS core domain-containing protein</fullName>
    </recommendedName>
</protein>
<name>A0A1Z4KIY4_ANAVA</name>
<dbReference type="Pfam" id="PF13699">
    <property type="entry name" value="eCIS_core"/>
    <property type="match status" value="1"/>
</dbReference>
<reference evidence="4 5" key="1">
    <citation type="submission" date="2017-06" db="EMBL/GenBank/DDBJ databases">
        <title>Genome sequencing of cyanobaciteial culture collection at National Institute for Environmental Studies (NIES).</title>
        <authorList>
            <person name="Hirose Y."/>
            <person name="Shimura Y."/>
            <person name="Fujisawa T."/>
            <person name="Nakamura Y."/>
            <person name="Kawachi M."/>
        </authorList>
    </citation>
    <scope>NUCLEOTIDE SEQUENCE [LARGE SCALE GENOMIC DNA]</scope>
    <source>
        <strain evidence="4 5">NIES-23</strain>
    </source>
</reference>
<dbReference type="GO" id="GO:0016787">
    <property type="term" value="F:hydrolase activity"/>
    <property type="evidence" value="ECO:0007669"/>
    <property type="project" value="InterPro"/>
</dbReference>
<dbReference type="EMBL" id="AP018216">
    <property type="protein sequence ID" value="BAY68940.1"/>
    <property type="molecule type" value="Genomic_DNA"/>
</dbReference>
<evidence type="ECO:0000313" key="5">
    <source>
        <dbReference type="Proteomes" id="UP000217507"/>
    </source>
</evidence>
<evidence type="ECO:0000256" key="2">
    <source>
        <dbReference type="SAM" id="MobiDB-lite"/>
    </source>
</evidence>
<gene>
    <name evidence="4" type="ORF">NIES23_17300</name>
</gene>
<accession>A0A1Z4KIY4</accession>
<organism evidence="4 5">
    <name type="scientific">Trichormus variabilis NIES-23</name>
    <dbReference type="NCBI Taxonomy" id="1973479"/>
    <lineage>
        <taxon>Bacteria</taxon>
        <taxon>Bacillati</taxon>
        <taxon>Cyanobacteriota</taxon>
        <taxon>Cyanophyceae</taxon>
        <taxon>Nostocales</taxon>
        <taxon>Nostocaceae</taxon>
        <taxon>Trichormus</taxon>
    </lineage>
</organism>
<feature type="region of interest" description="Disordered" evidence="2">
    <location>
        <begin position="107"/>
        <end position="147"/>
    </location>
</feature>
<feature type="region of interest" description="Disordered" evidence="2">
    <location>
        <begin position="199"/>
        <end position="226"/>
    </location>
</feature>
<evidence type="ECO:0000259" key="3">
    <source>
        <dbReference type="Pfam" id="PF13699"/>
    </source>
</evidence>
<dbReference type="Proteomes" id="UP000217507">
    <property type="component" value="Chromosome"/>
</dbReference>
<sequence>MKTAETKTTSHQHQGNSAKPFFDANHEQKFFGAGIVQTKLFFQPQYTSSELGIQRQCRDCGIEQQGQPLPQIQRQPIFESENVETQSHLQRQATTSDTAPVTYLQPQEEATPELEETSGDLASPVIQSKGDGSIPPGDGDNSFRSDTETPFFQAKLTVGEPGDRYEKEAEAIAHQVVSQPQPSQQPTTHPAVTQLQRANNEQPGSPIPTNLESRLQQAQSSGTPLDTQTRLNMEAGFGADFSQVRVHTGQDAASLARSLGAVAFTTGNHIFFNTNQYQPASATGRNLLAHELTHTLQQDAAIQRQPAVSSTSHTVQMLPESIIGQINDYARYIPGYTLFTVVIGFNPLTGNAVERNASNLLEGLMGLVPFGTFIFDKLREMGILQSAFTWVEGELGRLDLSVGRIERTLEAAWEDIHLVAGFDDNLAVLRQNFQQLYQDVEAFARSLINQIIQLIKDAAINLAEGLLANNQAWALIKKILKHDPLRNQPVAATTVEILEDFLRLIGKEQELEQMQERGTLEQTAAWLDTQVGTFISLLGELGSLFTSAWDAIQPENLPNLSTNLESIINQTIGFLQRVWDFAITVAAKVLELIKQALLGWLSSFAIDIPGYHLLTVIMGKDIFTEQSVPRTVINIIRGFMSLLPNGEQKFQQMQETGVIPRAAQRIEALMGELGISWPFVQELFLNIWNTLTIEDMVTPIDTFIRVLEQFREPLNRLLTFVIEVVKIVLELLLEIMNFPSDIIGNIMNNALQALDDIQQDPVGFLLNLLRAVKTGFTNFFDNILQHLLSGVTDWLFGQVRKAGIEPPTEITLESILNLVLQVLGVSMDRIWSKLGDRIGQENVARIRGAIDRLSGIWNFVRDVQQRGIAAIWEYIQTQISNLWNMVLEQVRSWIVSRIIDRVIAKIVSMLDPTGIMAVVNSFIAFFNAVQSAIEYFREILEIVDSFVGMVAEIASGSIDQAAQFLENLLAQSLPVAIGFLANQVGLGNIGDKLQEIIAGIQGLIDQALDWLIDRAVNLGQGLLNAIGLGEDNLEETTGEPDTPESQALKQEVALAVQQAFAEEHTGAETESIIARIRSQFQAQGLDDLFLEPNSNGTGFILYAKASPKYPLGIFQKEANMTQAESEQMLHSAIRLTLVDSIGFNRQNIPLVESTEKNIGRGGEAWQPENLTTEIRAVTWNTSGANRRNNITHAERQFMNWITNPSQENVLLKLKKLEIQNINESPCGACSNQLAHLIREIREKQTSAGQVYLEEAHLYWTKRHLGESPTSASDITILRASGWTLHAPQNQLPIQGIEDSNLQELPGVLEYEPGFNPNDRAVVIHPPASSSSRSGGVRTRV</sequence>
<feature type="domain" description="eCIS core" evidence="3">
    <location>
        <begin position="224"/>
        <end position="300"/>
    </location>
</feature>
<dbReference type="InterPro" id="IPR016024">
    <property type="entry name" value="ARM-type_fold"/>
</dbReference>
<evidence type="ECO:0000256" key="1">
    <source>
        <dbReference type="ARBA" id="ARBA00009299"/>
    </source>
</evidence>
<evidence type="ECO:0000313" key="4">
    <source>
        <dbReference type="EMBL" id="BAY68940.1"/>
    </source>
</evidence>